<dbReference type="SMART" id="SM00387">
    <property type="entry name" value="HATPase_c"/>
    <property type="match status" value="1"/>
</dbReference>
<protein>
    <recommendedName>
        <fullName evidence="17">Sensor protein FixL</fullName>
        <ecNumber evidence="3">2.7.13.3</ecNumber>
    </recommendedName>
</protein>
<evidence type="ECO:0000256" key="18">
    <source>
        <dbReference type="PROSITE-ProRule" id="PRU00110"/>
    </source>
</evidence>
<evidence type="ECO:0000313" key="26">
    <source>
        <dbReference type="Proteomes" id="UP000199058"/>
    </source>
</evidence>
<dbReference type="EMBL" id="FOLH01000006">
    <property type="protein sequence ID" value="SFC44090.1"/>
    <property type="molecule type" value="Genomic_DNA"/>
</dbReference>
<dbReference type="Pfam" id="PF02518">
    <property type="entry name" value="HATPase_c"/>
    <property type="match status" value="1"/>
</dbReference>
<dbReference type="CDD" id="cd00156">
    <property type="entry name" value="REC"/>
    <property type="match status" value="1"/>
</dbReference>
<dbReference type="Gene3D" id="1.10.287.130">
    <property type="match status" value="1"/>
</dbReference>
<dbReference type="PROSITE" id="PS50112">
    <property type="entry name" value="PAS"/>
    <property type="match status" value="3"/>
</dbReference>
<dbReference type="SMART" id="SM00086">
    <property type="entry name" value="PAC"/>
    <property type="match status" value="3"/>
</dbReference>
<dbReference type="AlphaFoldDB" id="A0A1I1JF94"/>
<evidence type="ECO:0000256" key="15">
    <source>
        <dbReference type="ARBA" id="ARBA00023136"/>
    </source>
</evidence>
<dbReference type="PROSITE" id="PS50109">
    <property type="entry name" value="HIS_KIN"/>
    <property type="match status" value="1"/>
</dbReference>
<dbReference type="InterPro" id="IPR036097">
    <property type="entry name" value="HisK_dim/P_sf"/>
</dbReference>
<dbReference type="SUPFAM" id="SSF47226">
    <property type="entry name" value="Histidine-containing phosphotransfer domain, HPT domain"/>
    <property type="match status" value="1"/>
</dbReference>
<sequence>MQDKSPQDFLQELHDLFFAGLPMRREQIMELSACLDTEELHAREVERLQLQVHGLAGAAGTFGLPQLGRFAGTLDVLLLKLLQGLRSGMPSAPADLLEEISVVLVDLDLSLQLALQKSAPIAGFLAEPEQDFKPLNGSAPLIYLVDDDTQQVTGLTDALEAAGYRVQFCNGYPAMLDALEAVGRPDAIIMDMVFPDGELAGAEFVTRFADLIQLDLPPVICLSVRGDLDARLAAYRAGAQHYLVKPVSSDHLISLLNSLIRRMPDSPYRVLLVDDDPLVLEAQATILRSAGMRVTTLLDARETLMQLQVTQPDVLLLDMHMPDIQGYELATLVRDDAHYSQLPIIFLSAEEDRNLQLHALQQGGDDFLIKSVPAAHLIELVNIRAARARSLSDTRASLKRTLYEREREHQALNQHAIVSVADRAGNITYVNDLFCDISGYTRQELLGKNHRVVKSDQHPDAFYQEIWATIASGQVWFGEICNRRKDGSYYWVESTITPFMDALGKPYQYVSIRTDITHVKAVQGELQASRDEVEVARERLRRGQIFANIGTLEWDIQEGSLFWSERIAPLFGYPEGDLETSYDNFLAAVHPDDRQAVTDAVNACVEHDRPYNIEHRVVWPDGTVRWLLERGAVERDEAGKPLRMLGVVQDVTERVVAERELHTFKYIVNSVVEGVLVIDVQGIIQQVNPAACRITGYGRDSLLGSNVSMLMPSPHRDKHNSYLQRYLHTGEARLLNREIEVTAVRADGAAFPLAVTATEIKQDNACFFVGLIRDISSRKEAEDALVLARQEAERANQAKSEFLSSMSHELRTPMNAILGFAQMLEYDDQLDTDQQENVHEILKAGHHLLELINEVLDLARIESGRMTLSLEPVEVDAVVQECYSLISPLAAQQDVQLLPFNLCDAWVCADRTRFKQVLLNLLSNAVKYNRPGGTVQILWQINQSEQCFQLEVKDTGQGIAAEHLSELFEPFNRLGAETGDVEGTGIGLTITRRILTLMGGEVRVTSEPGVGSSFIIGLPLQGSQQQHGPSEQQASSEPRDVTSCLAQRVLYIEDNAANLRLVRSILSRISNLQLLEAHQAELGLELAQAHQPDLILLDINMPGMDGYQLMRVLKQHPQLKRIPVIAVCANAMPRDIERGREAGFAEYITKPIQVPLFIASVERWLQR</sequence>
<feature type="domain" description="HPt" evidence="24">
    <location>
        <begin position="6"/>
        <end position="114"/>
    </location>
</feature>
<name>A0A1I1JF94_9GAMM</name>
<evidence type="ECO:0000256" key="6">
    <source>
        <dbReference type="ARBA" id="ARBA00022553"/>
    </source>
</evidence>
<dbReference type="Gene3D" id="3.30.450.20">
    <property type="entry name" value="PAS domain"/>
    <property type="match status" value="3"/>
</dbReference>
<evidence type="ECO:0000256" key="9">
    <source>
        <dbReference type="ARBA" id="ARBA00022737"/>
    </source>
</evidence>
<evidence type="ECO:0000259" key="20">
    <source>
        <dbReference type="PROSITE" id="PS50109"/>
    </source>
</evidence>
<dbReference type="InterPro" id="IPR001610">
    <property type="entry name" value="PAC"/>
</dbReference>
<keyword evidence="13" id="KW-1133">Transmembrane helix</keyword>
<keyword evidence="15" id="KW-0472">Membrane</keyword>
<evidence type="ECO:0000256" key="16">
    <source>
        <dbReference type="ARBA" id="ARBA00059827"/>
    </source>
</evidence>
<keyword evidence="4" id="KW-1003">Cell membrane</keyword>
<dbReference type="InterPro" id="IPR036890">
    <property type="entry name" value="HATPase_C_sf"/>
</dbReference>
<evidence type="ECO:0000256" key="1">
    <source>
        <dbReference type="ARBA" id="ARBA00000085"/>
    </source>
</evidence>
<dbReference type="CDD" id="cd00082">
    <property type="entry name" value="HisKA"/>
    <property type="match status" value="1"/>
</dbReference>
<keyword evidence="10" id="KW-0547">Nucleotide-binding</keyword>
<keyword evidence="26" id="KW-1185">Reference proteome</keyword>
<dbReference type="GO" id="GO:0005524">
    <property type="term" value="F:ATP binding"/>
    <property type="evidence" value="ECO:0007669"/>
    <property type="project" value="UniProtKB-KW"/>
</dbReference>
<comment type="subcellular location">
    <subcellularLocation>
        <location evidence="2">Cell inner membrane</location>
        <topology evidence="2">Multi-pass membrane protein</topology>
    </subcellularLocation>
</comment>
<evidence type="ECO:0000256" key="5">
    <source>
        <dbReference type="ARBA" id="ARBA00022519"/>
    </source>
</evidence>
<evidence type="ECO:0000256" key="8">
    <source>
        <dbReference type="ARBA" id="ARBA00022692"/>
    </source>
</evidence>
<feature type="domain" description="Response regulatory" evidence="21">
    <location>
        <begin position="141"/>
        <end position="260"/>
    </location>
</feature>
<evidence type="ECO:0000256" key="17">
    <source>
        <dbReference type="ARBA" id="ARBA00070616"/>
    </source>
</evidence>
<dbReference type="InterPro" id="IPR001789">
    <property type="entry name" value="Sig_transdc_resp-reg_receiver"/>
</dbReference>
<dbReference type="InterPro" id="IPR013655">
    <property type="entry name" value="PAS_fold_3"/>
</dbReference>
<dbReference type="GO" id="GO:0005886">
    <property type="term" value="C:plasma membrane"/>
    <property type="evidence" value="ECO:0007669"/>
    <property type="project" value="UniProtKB-SubCell"/>
</dbReference>
<evidence type="ECO:0000256" key="4">
    <source>
        <dbReference type="ARBA" id="ARBA00022475"/>
    </source>
</evidence>
<dbReference type="InterPro" id="IPR005467">
    <property type="entry name" value="His_kinase_dom"/>
</dbReference>
<dbReference type="OrthoDB" id="9810730at2"/>
<dbReference type="SMART" id="SM00448">
    <property type="entry name" value="REC"/>
    <property type="match status" value="3"/>
</dbReference>
<evidence type="ECO:0000256" key="10">
    <source>
        <dbReference type="ARBA" id="ARBA00022741"/>
    </source>
</evidence>
<reference evidence="25 26" key="1">
    <citation type="submission" date="2016-10" db="EMBL/GenBank/DDBJ databases">
        <authorList>
            <person name="de Groot N.N."/>
        </authorList>
    </citation>
    <scope>NUCLEOTIDE SEQUENCE [LARGE SCALE GENOMIC DNA]</scope>
    <source>
        <strain evidence="25 26">DSM 18438</strain>
    </source>
</reference>
<evidence type="ECO:0000256" key="19">
    <source>
        <dbReference type="PROSITE-ProRule" id="PRU00169"/>
    </source>
</evidence>
<dbReference type="InterPro" id="IPR008207">
    <property type="entry name" value="Sig_transdc_His_kin_Hpt_dom"/>
</dbReference>
<dbReference type="Pfam" id="PF08447">
    <property type="entry name" value="PAS_3"/>
    <property type="match status" value="2"/>
</dbReference>
<dbReference type="InterPro" id="IPR000014">
    <property type="entry name" value="PAS"/>
</dbReference>
<dbReference type="SMART" id="SM00091">
    <property type="entry name" value="PAS"/>
    <property type="match status" value="3"/>
</dbReference>
<dbReference type="EC" id="2.7.13.3" evidence="3"/>
<feature type="domain" description="PAS" evidence="22">
    <location>
        <begin position="418"/>
        <end position="460"/>
    </location>
</feature>
<evidence type="ECO:0000256" key="12">
    <source>
        <dbReference type="ARBA" id="ARBA00022840"/>
    </source>
</evidence>
<feature type="modified residue" description="4-aspartylphosphate" evidence="19">
    <location>
        <position position="318"/>
    </location>
</feature>
<dbReference type="InterPro" id="IPR035965">
    <property type="entry name" value="PAS-like_dom_sf"/>
</dbReference>
<evidence type="ECO:0000259" key="22">
    <source>
        <dbReference type="PROSITE" id="PS50112"/>
    </source>
</evidence>
<evidence type="ECO:0000313" key="25">
    <source>
        <dbReference type="EMBL" id="SFC44090.1"/>
    </source>
</evidence>
<feature type="modified residue" description="4-aspartylphosphate" evidence="19">
    <location>
        <position position="1098"/>
    </location>
</feature>
<comment type="catalytic activity">
    <reaction evidence="1">
        <text>ATP + protein L-histidine = ADP + protein N-phospho-L-histidine.</text>
        <dbReference type="EC" id="2.7.13.3"/>
    </reaction>
</comment>
<dbReference type="InterPro" id="IPR003594">
    <property type="entry name" value="HATPase_dom"/>
</dbReference>
<evidence type="ECO:0000256" key="7">
    <source>
        <dbReference type="ARBA" id="ARBA00022679"/>
    </source>
</evidence>
<dbReference type="FunFam" id="3.30.565.10:FF:000006">
    <property type="entry name" value="Sensor histidine kinase WalK"/>
    <property type="match status" value="1"/>
</dbReference>
<dbReference type="FunFam" id="3.30.450.20:FF:000060">
    <property type="entry name" value="Sensor protein FixL"/>
    <property type="match status" value="1"/>
</dbReference>
<dbReference type="FunFam" id="1.10.287.130:FF:000038">
    <property type="entry name" value="Sensory transduction histidine kinase"/>
    <property type="match status" value="1"/>
</dbReference>
<dbReference type="PROSITE" id="PS50110">
    <property type="entry name" value="RESPONSE_REGULATORY"/>
    <property type="match status" value="3"/>
</dbReference>
<dbReference type="InterPro" id="IPR003661">
    <property type="entry name" value="HisK_dim/P_dom"/>
</dbReference>
<feature type="domain" description="PAS" evidence="22">
    <location>
        <begin position="561"/>
        <end position="608"/>
    </location>
</feature>
<feature type="modified residue" description="Phosphohistidine" evidence="18">
    <location>
        <position position="53"/>
    </location>
</feature>
<dbReference type="InterPro" id="IPR011006">
    <property type="entry name" value="CheY-like_superfamily"/>
</dbReference>
<dbReference type="Proteomes" id="UP000199058">
    <property type="component" value="Unassembled WGS sequence"/>
</dbReference>
<evidence type="ECO:0000256" key="3">
    <source>
        <dbReference type="ARBA" id="ARBA00012438"/>
    </source>
</evidence>
<evidence type="ECO:0000259" key="23">
    <source>
        <dbReference type="PROSITE" id="PS50113"/>
    </source>
</evidence>
<evidence type="ECO:0000256" key="13">
    <source>
        <dbReference type="ARBA" id="ARBA00022989"/>
    </source>
</evidence>
<accession>A0A1I1JF94</accession>
<dbReference type="Gene3D" id="2.10.70.100">
    <property type="match status" value="1"/>
</dbReference>
<dbReference type="Gene3D" id="3.30.565.10">
    <property type="entry name" value="Histidine kinase-like ATPase, C-terminal domain"/>
    <property type="match status" value="1"/>
</dbReference>
<evidence type="ECO:0000256" key="2">
    <source>
        <dbReference type="ARBA" id="ARBA00004429"/>
    </source>
</evidence>
<dbReference type="Gene3D" id="3.40.50.2300">
    <property type="match status" value="3"/>
</dbReference>
<feature type="domain" description="Histidine kinase" evidence="20">
    <location>
        <begin position="805"/>
        <end position="1022"/>
    </location>
</feature>
<dbReference type="NCBIfam" id="TIGR00229">
    <property type="entry name" value="sensory_box"/>
    <property type="match status" value="3"/>
</dbReference>
<evidence type="ECO:0000256" key="11">
    <source>
        <dbReference type="ARBA" id="ARBA00022777"/>
    </source>
</evidence>
<keyword evidence="6 19" id="KW-0597">Phosphoprotein</keyword>
<keyword evidence="12" id="KW-0067">ATP-binding</keyword>
<organism evidence="25 26">
    <name type="scientific">Marinospirillum celere</name>
    <dbReference type="NCBI Taxonomy" id="1122252"/>
    <lineage>
        <taxon>Bacteria</taxon>
        <taxon>Pseudomonadati</taxon>
        <taxon>Pseudomonadota</taxon>
        <taxon>Gammaproteobacteria</taxon>
        <taxon>Oceanospirillales</taxon>
        <taxon>Oceanospirillaceae</taxon>
        <taxon>Marinospirillum</taxon>
    </lineage>
</organism>
<feature type="modified residue" description="4-aspartylphosphate" evidence="19">
    <location>
        <position position="191"/>
    </location>
</feature>
<dbReference type="GO" id="GO:0000155">
    <property type="term" value="F:phosphorelay sensor kinase activity"/>
    <property type="evidence" value="ECO:0007669"/>
    <property type="project" value="InterPro"/>
</dbReference>
<feature type="domain" description="PAC" evidence="23">
    <location>
        <begin position="737"/>
        <end position="787"/>
    </location>
</feature>
<dbReference type="STRING" id="1122252.SAMN05660443_2641"/>
<dbReference type="Pfam" id="PF13426">
    <property type="entry name" value="PAS_9"/>
    <property type="match status" value="1"/>
</dbReference>
<evidence type="ECO:0000259" key="21">
    <source>
        <dbReference type="PROSITE" id="PS50110"/>
    </source>
</evidence>
<keyword evidence="14" id="KW-0902">Two-component regulatory system</keyword>
<dbReference type="PANTHER" id="PTHR43047">
    <property type="entry name" value="TWO-COMPONENT HISTIDINE PROTEIN KINASE"/>
    <property type="match status" value="1"/>
</dbReference>
<dbReference type="PROSITE" id="PS50113">
    <property type="entry name" value="PAC"/>
    <property type="match status" value="3"/>
</dbReference>
<feature type="domain" description="PAS" evidence="22">
    <location>
        <begin position="660"/>
        <end position="730"/>
    </location>
</feature>
<dbReference type="SUPFAM" id="SSF47384">
    <property type="entry name" value="Homodimeric domain of signal transducing histidine kinase"/>
    <property type="match status" value="1"/>
</dbReference>
<keyword evidence="8" id="KW-0812">Transmembrane</keyword>
<dbReference type="Pfam" id="PF00512">
    <property type="entry name" value="HisKA"/>
    <property type="match status" value="1"/>
</dbReference>
<evidence type="ECO:0000259" key="24">
    <source>
        <dbReference type="PROSITE" id="PS50894"/>
    </source>
</evidence>
<dbReference type="InterPro" id="IPR036641">
    <property type="entry name" value="HPT_dom_sf"/>
</dbReference>
<dbReference type="InterPro" id="IPR000700">
    <property type="entry name" value="PAS-assoc_C"/>
</dbReference>
<keyword evidence="11" id="KW-0418">Kinase</keyword>
<dbReference type="Pfam" id="PF00072">
    <property type="entry name" value="Response_reg"/>
    <property type="match status" value="3"/>
</dbReference>
<dbReference type="PROSITE" id="PS50894">
    <property type="entry name" value="HPT"/>
    <property type="match status" value="1"/>
</dbReference>
<dbReference type="SUPFAM" id="SSF55785">
    <property type="entry name" value="PYP-like sensor domain (PAS domain)"/>
    <property type="match status" value="3"/>
</dbReference>
<feature type="domain" description="Response regulatory" evidence="21">
    <location>
        <begin position="1048"/>
        <end position="1165"/>
    </location>
</feature>
<comment type="function">
    <text evidence="16">Putative oxygen sensor; modulates the activity of FixJ, a transcriptional activator of nitrogen fixation fixK gene. FixL probably acts as a kinase that phosphorylates FixJ.</text>
</comment>
<dbReference type="SMART" id="SM00388">
    <property type="entry name" value="HisKA"/>
    <property type="match status" value="1"/>
</dbReference>
<gene>
    <name evidence="25" type="ORF">SAMN05660443_2641</name>
</gene>
<feature type="domain" description="PAC" evidence="23">
    <location>
        <begin position="476"/>
        <end position="528"/>
    </location>
</feature>
<proteinExistence type="predicted"/>
<dbReference type="PANTHER" id="PTHR43047:SF72">
    <property type="entry name" value="OSMOSENSING HISTIDINE PROTEIN KINASE SLN1"/>
    <property type="match status" value="1"/>
</dbReference>
<dbReference type="PRINTS" id="PR00344">
    <property type="entry name" value="BCTRLSENSOR"/>
</dbReference>
<feature type="domain" description="PAC" evidence="23">
    <location>
        <begin position="611"/>
        <end position="663"/>
    </location>
</feature>
<dbReference type="SUPFAM" id="SSF52172">
    <property type="entry name" value="CheY-like"/>
    <property type="match status" value="3"/>
</dbReference>
<dbReference type="FunFam" id="2.10.70.100:FF:000001">
    <property type="entry name" value="Sensory transduction histidine kinase"/>
    <property type="match status" value="1"/>
</dbReference>
<dbReference type="RefSeq" id="WP_143089519.1">
    <property type="nucleotide sequence ID" value="NZ_FOLH01000006.1"/>
</dbReference>
<keyword evidence="7" id="KW-0808">Transferase</keyword>
<feature type="domain" description="Response regulatory" evidence="21">
    <location>
        <begin position="269"/>
        <end position="385"/>
    </location>
</feature>
<dbReference type="Gene3D" id="1.20.120.160">
    <property type="entry name" value="HPT domain"/>
    <property type="match status" value="1"/>
</dbReference>
<dbReference type="SUPFAM" id="SSF55874">
    <property type="entry name" value="ATPase domain of HSP90 chaperone/DNA topoisomerase II/histidine kinase"/>
    <property type="match status" value="1"/>
</dbReference>
<keyword evidence="5" id="KW-0997">Cell inner membrane</keyword>
<keyword evidence="9" id="KW-0677">Repeat</keyword>
<evidence type="ECO:0000256" key="14">
    <source>
        <dbReference type="ARBA" id="ARBA00023012"/>
    </source>
</evidence>
<dbReference type="GO" id="GO:0009927">
    <property type="term" value="F:histidine phosphotransfer kinase activity"/>
    <property type="evidence" value="ECO:0007669"/>
    <property type="project" value="TreeGrafter"/>
</dbReference>
<dbReference type="CDD" id="cd00130">
    <property type="entry name" value="PAS"/>
    <property type="match status" value="3"/>
</dbReference>
<dbReference type="InterPro" id="IPR004358">
    <property type="entry name" value="Sig_transdc_His_kin-like_C"/>
</dbReference>